<dbReference type="Proteomes" id="UP001066276">
    <property type="component" value="Chromosome 2_1"/>
</dbReference>
<feature type="compositionally biased region" description="Basic and acidic residues" evidence="1">
    <location>
        <begin position="1"/>
        <end position="23"/>
    </location>
</feature>
<evidence type="ECO:0000256" key="1">
    <source>
        <dbReference type="SAM" id="MobiDB-lite"/>
    </source>
</evidence>
<evidence type="ECO:0000313" key="3">
    <source>
        <dbReference type="Proteomes" id="UP001066276"/>
    </source>
</evidence>
<accession>A0AAV7VMN3</accession>
<keyword evidence="3" id="KW-1185">Reference proteome</keyword>
<feature type="compositionally biased region" description="Basic and acidic residues" evidence="1">
    <location>
        <begin position="34"/>
        <end position="54"/>
    </location>
</feature>
<proteinExistence type="predicted"/>
<sequence length="149" mass="16704">MRGRSSSDRSLRPHDPDEPEIARGRACSSSTHQDNSRRVPGERRKESGDSRRAGEPNSTNASEGSGSVNDIEIKSIVDVKTAQDVERSCVDLGTTNTLNTQPNKTGLTINAEIHRCYQNDTFSTLNLSNWNNLRKKRMILIVPQWKNIR</sequence>
<feature type="compositionally biased region" description="Polar residues" evidence="1">
    <location>
        <begin position="56"/>
        <end position="68"/>
    </location>
</feature>
<feature type="region of interest" description="Disordered" evidence="1">
    <location>
        <begin position="1"/>
        <end position="71"/>
    </location>
</feature>
<dbReference type="EMBL" id="JANPWB010000003">
    <property type="protein sequence ID" value="KAJ1201324.1"/>
    <property type="molecule type" value="Genomic_DNA"/>
</dbReference>
<reference evidence="2" key="1">
    <citation type="journal article" date="2022" name="bioRxiv">
        <title>Sequencing and chromosome-scale assembly of the giantPleurodeles waltlgenome.</title>
        <authorList>
            <person name="Brown T."/>
            <person name="Elewa A."/>
            <person name="Iarovenko S."/>
            <person name="Subramanian E."/>
            <person name="Araus A.J."/>
            <person name="Petzold A."/>
            <person name="Susuki M."/>
            <person name="Suzuki K.-i.T."/>
            <person name="Hayashi T."/>
            <person name="Toyoda A."/>
            <person name="Oliveira C."/>
            <person name="Osipova E."/>
            <person name="Leigh N.D."/>
            <person name="Simon A."/>
            <person name="Yun M.H."/>
        </authorList>
    </citation>
    <scope>NUCLEOTIDE SEQUENCE</scope>
    <source>
        <strain evidence="2">20211129_DDA</strain>
        <tissue evidence="2">Liver</tissue>
    </source>
</reference>
<name>A0AAV7VMN3_PLEWA</name>
<dbReference type="AlphaFoldDB" id="A0AAV7VMN3"/>
<comment type="caution">
    <text evidence="2">The sequence shown here is derived from an EMBL/GenBank/DDBJ whole genome shotgun (WGS) entry which is preliminary data.</text>
</comment>
<organism evidence="2 3">
    <name type="scientific">Pleurodeles waltl</name>
    <name type="common">Iberian ribbed newt</name>
    <dbReference type="NCBI Taxonomy" id="8319"/>
    <lineage>
        <taxon>Eukaryota</taxon>
        <taxon>Metazoa</taxon>
        <taxon>Chordata</taxon>
        <taxon>Craniata</taxon>
        <taxon>Vertebrata</taxon>
        <taxon>Euteleostomi</taxon>
        <taxon>Amphibia</taxon>
        <taxon>Batrachia</taxon>
        <taxon>Caudata</taxon>
        <taxon>Salamandroidea</taxon>
        <taxon>Salamandridae</taxon>
        <taxon>Pleurodelinae</taxon>
        <taxon>Pleurodeles</taxon>
    </lineage>
</organism>
<protein>
    <submittedName>
        <fullName evidence="2">Uncharacterized protein</fullName>
    </submittedName>
</protein>
<evidence type="ECO:0000313" key="2">
    <source>
        <dbReference type="EMBL" id="KAJ1201324.1"/>
    </source>
</evidence>
<gene>
    <name evidence="2" type="ORF">NDU88_005137</name>
</gene>